<dbReference type="EMBL" id="KN825982">
    <property type="protein sequence ID" value="KIK80585.1"/>
    <property type="molecule type" value="Genomic_DNA"/>
</dbReference>
<proteinExistence type="predicted"/>
<dbReference type="AlphaFoldDB" id="A0A0D0DP48"/>
<accession>A0A0D0DP48</accession>
<reference evidence="2" key="2">
    <citation type="submission" date="2015-01" db="EMBL/GenBank/DDBJ databases">
        <title>Evolutionary Origins and Diversification of the Mycorrhizal Mutualists.</title>
        <authorList>
            <consortium name="DOE Joint Genome Institute"/>
            <consortium name="Mycorrhizal Genomics Consortium"/>
            <person name="Kohler A."/>
            <person name="Kuo A."/>
            <person name="Nagy L.G."/>
            <person name="Floudas D."/>
            <person name="Copeland A."/>
            <person name="Barry K.W."/>
            <person name="Cichocki N."/>
            <person name="Veneault-Fourrey C."/>
            <person name="LaButti K."/>
            <person name="Lindquist E.A."/>
            <person name="Lipzen A."/>
            <person name="Lundell T."/>
            <person name="Morin E."/>
            <person name="Murat C."/>
            <person name="Riley R."/>
            <person name="Ohm R."/>
            <person name="Sun H."/>
            <person name="Tunlid A."/>
            <person name="Henrissat B."/>
            <person name="Grigoriev I.V."/>
            <person name="Hibbett D.S."/>
            <person name="Martin F."/>
        </authorList>
    </citation>
    <scope>NUCLEOTIDE SEQUENCE [LARGE SCALE GENOMIC DNA]</scope>
    <source>
        <strain evidence="2">Ve08.2h10</strain>
    </source>
</reference>
<dbReference type="HOGENOM" id="CLU_2489437_0_0_1"/>
<dbReference type="InParanoid" id="A0A0D0DP48"/>
<name>A0A0D0DP48_9AGAM</name>
<dbReference type="Proteomes" id="UP000054538">
    <property type="component" value="Unassembled WGS sequence"/>
</dbReference>
<protein>
    <submittedName>
        <fullName evidence="1">Uncharacterized protein</fullName>
    </submittedName>
</protein>
<evidence type="ECO:0000313" key="2">
    <source>
        <dbReference type="Proteomes" id="UP000054538"/>
    </source>
</evidence>
<reference evidence="1 2" key="1">
    <citation type="submission" date="2014-04" db="EMBL/GenBank/DDBJ databases">
        <authorList>
            <consortium name="DOE Joint Genome Institute"/>
            <person name="Kuo A."/>
            <person name="Kohler A."/>
            <person name="Jargeat P."/>
            <person name="Nagy L.G."/>
            <person name="Floudas D."/>
            <person name="Copeland A."/>
            <person name="Barry K.W."/>
            <person name="Cichocki N."/>
            <person name="Veneault-Fourrey C."/>
            <person name="LaButti K."/>
            <person name="Lindquist E.A."/>
            <person name="Lipzen A."/>
            <person name="Lundell T."/>
            <person name="Morin E."/>
            <person name="Murat C."/>
            <person name="Sun H."/>
            <person name="Tunlid A."/>
            <person name="Henrissat B."/>
            <person name="Grigoriev I.V."/>
            <person name="Hibbett D.S."/>
            <person name="Martin F."/>
            <person name="Nordberg H.P."/>
            <person name="Cantor M.N."/>
            <person name="Hua S.X."/>
        </authorList>
    </citation>
    <scope>NUCLEOTIDE SEQUENCE [LARGE SCALE GENOMIC DNA]</scope>
    <source>
        <strain evidence="1 2">Ve08.2h10</strain>
    </source>
</reference>
<sequence length="87" mass="10127">RNKIRHRVKRICQVIIRHRDGSSTPEYDRLEVTNDAHGHIDDLVATSEPYPEDEESLCRAIFDLICCCGRASSTYWCPPQLMMDLFM</sequence>
<keyword evidence="2" id="KW-1185">Reference proteome</keyword>
<gene>
    <name evidence="1" type="ORF">PAXRUDRAFT_158272</name>
</gene>
<evidence type="ECO:0000313" key="1">
    <source>
        <dbReference type="EMBL" id="KIK80585.1"/>
    </source>
</evidence>
<dbReference type="OrthoDB" id="10399629at2759"/>
<feature type="non-terminal residue" evidence="1">
    <location>
        <position position="1"/>
    </location>
</feature>
<organism evidence="1 2">
    <name type="scientific">Paxillus rubicundulus Ve08.2h10</name>
    <dbReference type="NCBI Taxonomy" id="930991"/>
    <lineage>
        <taxon>Eukaryota</taxon>
        <taxon>Fungi</taxon>
        <taxon>Dikarya</taxon>
        <taxon>Basidiomycota</taxon>
        <taxon>Agaricomycotina</taxon>
        <taxon>Agaricomycetes</taxon>
        <taxon>Agaricomycetidae</taxon>
        <taxon>Boletales</taxon>
        <taxon>Paxilineae</taxon>
        <taxon>Paxillaceae</taxon>
        <taxon>Paxillus</taxon>
    </lineage>
</organism>